<evidence type="ECO:0000259" key="4">
    <source>
        <dbReference type="PROSITE" id="PS51232"/>
    </source>
</evidence>
<dbReference type="GO" id="GO:0005829">
    <property type="term" value="C:cytosol"/>
    <property type="evidence" value="ECO:0007669"/>
    <property type="project" value="TreeGrafter"/>
</dbReference>
<dbReference type="OrthoDB" id="1668162at2759"/>
<feature type="region of interest" description="Disordered" evidence="2">
    <location>
        <begin position="479"/>
        <end position="576"/>
    </location>
</feature>
<evidence type="ECO:0000313" key="6">
    <source>
        <dbReference type="EMBL" id="GAV07212.1"/>
    </source>
</evidence>
<dbReference type="PANTHER" id="PTHR45857">
    <property type="entry name" value="FORMIN-LIKE PROTEIN"/>
    <property type="match status" value="1"/>
</dbReference>
<sequence>MSSKVQPPLANGSGSFHPHLTTAHSPTKASFNLTSFQDPAHQHVPPDDAEVERRLNDILKSMDLPPDKAKILRGYDSKKKWELICDQERVIVKDAPSVYLHQLRHFVDPKSFTARAAKSLALTSKSKSKSEHVSGTSTQTLRNLETSLRTNNIEWVREFLNEENGGLDVLIDYLASRLAQIKNEVGNGALSSSSSISNGTSLNGHDKTPASSASSPSNGHSDHHISSFAHKSLRLSRSSAAKRLGQPQDDVHVCILCLRAIMNNKFGFNMVICRSDAINYIALSLVHKSLRTKALVLELLAAICLVKGGHEMILLAFDNFKTVHHERHRFQTLMYYFRNYDDFNIDFMVACMQFINIIVHSVEDMNYRVYLQYEFTVIGLDEYLEKLRHHESEELTTQIAAYLDNVFDVTALMKDAEISHAALERVQEVEEQLSHAHERVRNTENAALGQISQLESRINDICRERDDLRALREQNDQELSTLRRTMSQREEESRRRLSELEHRSTRDASGLTGTPAGARLCVAAGGGAAPPPPPPPPPPPNLPLGRRAVVSAAPATPASSWMPPPPPAPPAAPGMAEAPPGALTIKRKVNTKHKLPVLNWIVLKPNQVKGTVFSELDDEKILSSLDFSQFEESFKTGCSGRSMSMVKSGQETALAAGDPMDSNVADQDGRPRFRKVEKVSLLEANRLRNLAIMRRNIELSTEEVVAALNNFDMERLRQDYIEVLLRIMPAEEEIKKYKDYDREKRPVDVLTDEDKFLLQMISLVERLGQKLQIMNFINTFQGSIAMLTPQLQAIFTASRAVKKSDKFRKILELVLAFGNYLNSSRRGPAYGFKLQSLETLLDLKSTDRKTTLLHYIVQTVSDNFPQLLHFDNELIFIDKAAEVSLENVITDIHELDKGMEMTRRECELGMKHSVGWQLLSDFVGHNEQRLSQLQKEQRIAVEAFADAAEYFGESQRTIQPKDFFTSILRFTKAFRAAEEENQQRLLKLREAASAHQSPSHGSRTRSKKNQEAVMSELKNRTSNIKDKKIIAQEEVYHGALEDILLGLKSEPYRRADALRRSQRRREGATLSQAISEFDL</sequence>
<dbReference type="SMART" id="SM00498">
    <property type="entry name" value="FH2"/>
    <property type="match status" value="1"/>
</dbReference>
<dbReference type="GO" id="GO:0051015">
    <property type="term" value="F:actin filament binding"/>
    <property type="evidence" value="ECO:0007669"/>
    <property type="project" value="TreeGrafter"/>
</dbReference>
<dbReference type="SUPFAM" id="SSF48371">
    <property type="entry name" value="ARM repeat"/>
    <property type="match status" value="1"/>
</dbReference>
<feature type="region of interest" description="Disordered" evidence="2">
    <location>
        <begin position="188"/>
        <end position="223"/>
    </location>
</feature>
<proteinExistence type="inferred from homology"/>
<feature type="compositionally biased region" description="Low complexity" evidence="2">
    <location>
        <begin position="188"/>
        <end position="217"/>
    </location>
</feature>
<evidence type="ECO:0000313" key="7">
    <source>
        <dbReference type="Proteomes" id="UP000186922"/>
    </source>
</evidence>
<evidence type="ECO:0008006" key="8">
    <source>
        <dbReference type="Google" id="ProtNLM"/>
    </source>
</evidence>
<keyword evidence="7" id="KW-1185">Reference proteome</keyword>
<comment type="similarity">
    <text evidence="1">Belongs to the formin homology family.</text>
</comment>
<gene>
    <name evidence="6" type="primary">RvY_17081-1</name>
    <name evidence="6" type="synonym">RvY_17081.1</name>
    <name evidence="6" type="ORF">RvY_17081</name>
</gene>
<dbReference type="AlphaFoldDB" id="A0A1D1W0V0"/>
<dbReference type="GO" id="GO:0031267">
    <property type="term" value="F:small GTPase binding"/>
    <property type="evidence" value="ECO:0007669"/>
    <property type="project" value="InterPro"/>
</dbReference>
<dbReference type="GO" id="GO:0016477">
    <property type="term" value="P:cell migration"/>
    <property type="evidence" value="ECO:0007669"/>
    <property type="project" value="TreeGrafter"/>
</dbReference>
<dbReference type="SMART" id="SM01139">
    <property type="entry name" value="Drf_FH3"/>
    <property type="match status" value="1"/>
</dbReference>
<dbReference type="SUPFAM" id="SSF101447">
    <property type="entry name" value="Formin homology 2 domain (FH2 domain)"/>
    <property type="match status" value="1"/>
</dbReference>
<dbReference type="PROSITE" id="PS51232">
    <property type="entry name" value="GBD_FH3"/>
    <property type="match status" value="1"/>
</dbReference>
<evidence type="ECO:0000256" key="1">
    <source>
        <dbReference type="ARBA" id="ARBA00023449"/>
    </source>
</evidence>
<dbReference type="PANTHER" id="PTHR45857:SF4">
    <property type="entry name" value="FORMIN-LIKE PROTEIN"/>
    <property type="match status" value="1"/>
</dbReference>
<feature type="domain" description="FH2" evidence="5">
    <location>
        <begin position="585"/>
        <end position="1000"/>
    </location>
</feature>
<evidence type="ECO:0000256" key="2">
    <source>
        <dbReference type="SAM" id="MobiDB-lite"/>
    </source>
</evidence>
<dbReference type="Proteomes" id="UP000186922">
    <property type="component" value="Unassembled WGS sequence"/>
</dbReference>
<dbReference type="Gene3D" id="1.25.10.10">
    <property type="entry name" value="Leucine-rich Repeat Variant"/>
    <property type="match status" value="1"/>
</dbReference>
<feature type="compositionally biased region" description="Pro residues" evidence="2">
    <location>
        <begin position="562"/>
        <end position="572"/>
    </location>
</feature>
<dbReference type="STRING" id="947166.A0A1D1W0V0"/>
<feature type="domain" description="GBD/FH3" evidence="4">
    <location>
        <begin position="43"/>
        <end position="492"/>
    </location>
</feature>
<name>A0A1D1W0V0_RAMVA</name>
<dbReference type="InterPro" id="IPR014768">
    <property type="entry name" value="GBD/FH3_dom"/>
</dbReference>
<feature type="domain" description="DAD" evidence="3">
    <location>
        <begin position="1033"/>
        <end position="1066"/>
    </location>
</feature>
<protein>
    <recommendedName>
        <fullName evidence="8">FH2 domain-containing protein</fullName>
    </recommendedName>
</protein>
<feature type="compositionally biased region" description="Basic and acidic residues" evidence="2">
    <location>
        <begin position="487"/>
        <end position="506"/>
    </location>
</feature>
<dbReference type="InterPro" id="IPR042201">
    <property type="entry name" value="FH2_Formin_sf"/>
</dbReference>
<dbReference type="InterPro" id="IPR014767">
    <property type="entry name" value="DAD_dom"/>
</dbReference>
<feature type="region of interest" description="Disordered" evidence="2">
    <location>
        <begin position="990"/>
        <end position="1018"/>
    </location>
</feature>
<dbReference type="InterPro" id="IPR010472">
    <property type="entry name" value="FH3_dom"/>
</dbReference>
<evidence type="ECO:0000259" key="3">
    <source>
        <dbReference type="PROSITE" id="PS51231"/>
    </source>
</evidence>
<feature type="compositionally biased region" description="Low complexity" evidence="2">
    <location>
        <begin position="552"/>
        <end position="561"/>
    </location>
</feature>
<dbReference type="Pfam" id="PF02181">
    <property type="entry name" value="FH2"/>
    <property type="match status" value="1"/>
</dbReference>
<dbReference type="GO" id="GO:0030866">
    <property type="term" value="P:cortical actin cytoskeleton organization"/>
    <property type="evidence" value="ECO:0007669"/>
    <property type="project" value="TreeGrafter"/>
</dbReference>
<feature type="region of interest" description="Disordered" evidence="2">
    <location>
        <begin position="1"/>
        <end position="24"/>
    </location>
</feature>
<dbReference type="InterPro" id="IPR010473">
    <property type="entry name" value="GTPase-bd"/>
</dbReference>
<reference evidence="6 7" key="1">
    <citation type="journal article" date="2016" name="Nat. Commun.">
        <title>Extremotolerant tardigrade genome and improved radiotolerance of human cultured cells by tardigrade-unique protein.</title>
        <authorList>
            <person name="Hashimoto T."/>
            <person name="Horikawa D.D."/>
            <person name="Saito Y."/>
            <person name="Kuwahara H."/>
            <person name="Kozuka-Hata H."/>
            <person name="Shin-I T."/>
            <person name="Minakuchi Y."/>
            <person name="Ohishi K."/>
            <person name="Motoyama A."/>
            <person name="Aizu T."/>
            <person name="Enomoto A."/>
            <person name="Kondo K."/>
            <person name="Tanaka S."/>
            <person name="Hara Y."/>
            <person name="Koshikawa S."/>
            <person name="Sagara H."/>
            <person name="Miura T."/>
            <person name="Yokobori S."/>
            <person name="Miyagawa K."/>
            <person name="Suzuki Y."/>
            <person name="Kubo T."/>
            <person name="Oyama M."/>
            <person name="Kohara Y."/>
            <person name="Fujiyama A."/>
            <person name="Arakawa K."/>
            <person name="Katayama T."/>
            <person name="Toyoda A."/>
            <person name="Kunieda T."/>
        </authorList>
    </citation>
    <scope>NUCLEOTIDE SEQUENCE [LARGE SCALE GENOMIC DNA]</scope>
    <source>
        <strain evidence="6 7">YOKOZUNA-1</strain>
    </source>
</reference>
<evidence type="ECO:0000259" key="5">
    <source>
        <dbReference type="PROSITE" id="PS51444"/>
    </source>
</evidence>
<dbReference type="InterPro" id="IPR043592">
    <property type="entry name" value="FMNL_animal"/>
</dbReference>
<dbReference type="InterPro" id="IPR011989">
    <property type="entry name" value="ARM-like"/>
</dbReference>
<dbReference type="Pfam" id="PF06367">
    <property type="entry name" value="Drf_FH3"/>
    <property type="match status" value="1"/>
</dbReference>
<dbReference type="Pfam" id="PF06371">
    <property type="entry name" value="Drf_GBD"/>
    <property type="match status" value="2"/>
</dbReference>
<dbReference type="SMART" id="SM01140">
    <property type="entry name" value="Drf_GBD"/>
    <property type="match status" value="1"/>
</dbReference>
<dbReference type="InterPro" id="IPR015425">
    <property type="entry name" value="FH2_Formin"/>
</dbReference>
<feature type="compositionally biased region" description="Pro residues" evidence="2">
    <location>
        <begin position="529"/>
        <end position="542"/>
    </location>
</feature>
<accession>A0A1D1W0V0</accession>
<dbReference type="EMBL" id="BDGG01000014">
    <property type="protein sequence ID" value="GAV07212.1"/>
    <property type="molecule type" value="Genomic_DNA"/>
</dbReference>
<dbReference type="InterPro" id="IPR016024">
    <property type="entry name" value="ARM-type_fold"/>
</dbReference>
<dbReference type="PROSITE" id="PS51444">
    <property type="entry name" value="FH2"/>
    <property type="match status" value="1"/>
</dbReference>
<dbReference type="Gene3D" id="1.20.58.2220">
    <property type="entry name" value="Formin, FH2 domain"/>
    <property type="match status" value="1"/>
</dbReference>
<dbReference type="PROSITE" id="PS51231">
    <property type="entry name" value="DAD"/>
    <property type="match status" value="1"/>
</dbReference>
<dbReference type="GO" id="GO:0008360">
    <property type="term" value="P:regulation of cell shape"/>
    <property type="evidence" value="ECO:0007669"/>
    <property type="project" value="TreeGrafter"/>
</dbReference>
<comment type="caution">
    <text evidence="6">The sequence shown here is derived from an EMBL/GenBank/DDBJ whole genome shotgun (WGS) entry which is preliminary data.</text>
</comment>
<organism evidence="6 7">
    <name type="scientific">Ramazzottius varieornatus</name>
    <name type="common">Water bear</name>
    <name type="synonym">Tardigrade</name>
    <dbReference type="NCBI Taxonomy" id="947166"/>
    <lineage>
        <taxon>Eukaryota</taxon>
        <taxon>Metazoa</taxon>
        <taxon>Ecdysozoa</taxon>
        <taxon>Tardigrada</taxon>
        <taxon>Eutardigrada</taxon>
        <taxon>Parachela</taxon>
        <taxon>Hypsibioidea</taxon>
        <taxon>Ramazzottiidae</taxon>
        <taxon>Ramazzottius</taxon>
    </lineage>
</organism>